<organism evidence="2 3">
    <name type="scientific">Filomicrobium insigne</name>
    <dbReference type="NCBI Taxonomy" id="418854"/>
    <lineage>
        <taxon>Bacteria</taxon>
        <taxon>Pseudomonadati</taxon>
        <taxon>Pseudomonadota</taxon>
        <taxon>Alphaproteobacteria</taxon>
        <taxon>Hyphomicrobiales</taxon>
        <taxon>Hyphomicrobiaceae</taxon>
        <taxon>Filomicrobium</taxon>
    </lineage>
</organism>
<dbReference type="InterPro" id="IPR050483">
    <property type="entry name" value="CoA-transferase_III_domain"/>
</dbReference>
<gene>
    <name evidence="2" type="ORF">SAMN04488061_1984</name>
</gene>
<evidence type="ECO:0000313" key="2">
    <source>
        <dbReference type="EMBL" id="SDO91050.1"/>
    </source>
</evidence>
<keyword evidence="1" id="KW-0808">Transferase</keyword>
<proteinExistence type="predicted"/>
<evidence type="ECO:0000256" key="1">
    <source>
        <dbReference type="ARBA" id="ARBA00022679"/>
    </source>
</evidence>
<reference evidence="2 3" key="1">
    <citation type="submission" date="2016-10" db="EMBL/GenBank/DDBJ databases">
        <authorList>
            <person name="Varghese N."/>
            <person name="Submissions S."/>
        </authorList>
    </citation>
    <scope>NUCLEOTIDE SEQUENCE [LARGE SCALE GENOMIC DNA]</scope>
    <source>
        <strain evidence="2 3">CGMCC 1.6497</strain>
    </source>
</reference>
<dbReference type="Pfam" id="PF02515">
    <property type="entry name" value="CoA_transf_3"/>
    <property type="match status" value="1"/>
</dbReference>
<sequence length="402" mass="42978">MSGPLQGCRVIELAHIMAGPVAGLMLADMGADVVKVEKAQGDDTRRFVPPTINGESAAFMMMNRNKRGIVLDLKSAQGLEVLRRLLRDADVVIENYRLGTMEKLGLGYEELRKLNPGLIYAEISGFGRTGPYAHRGGFDLIAQGMSGLMSITGEGAGRPPVKVGAPVSDITAGILLAMGIAAAYSHKLKTGEGQKVDTSLFEAAITQTYWQSAITFATGSSPGPMGSAHPMNAPYQAFETADGWINIGAANQTNWERLVHVLGAPELNDDPRFASNAERIVNREALEYVLSVILRTRSTAEWLEALETSGIPAGPVLSIDEMHNDPQTLARDMVPEVAHPVVGAVRTLGLPVKFSETPGGVQRAAPVLGQHTREVLLEAGYSQAEVEDMIRAGAARQEESLA</sequence>
<evidence type="ECO:0000313" key="3">
    <source>
        <dbReference type="Proteomes" id="UP000198795"/>
    </source>
</evidence>
<dbReference type="InterPro" id="IPR044855">
    <property type="entry name" value="CoA-Trfase_III_dom3_sf"/>
</dbReference>
<comment type="caution">
    <text evidence="2">The sequence shown here is derived from an EMBL/GenBank/DDBJ whole genome shotgun (WGS) entry which is preliminary data.</text>
</comment>
<protein>
    <submittedName>
        <fullName evidence="2">Crotonobetainyl-CoA:carnitine CoA-transferase CaiB</fullName>
    </submittedName>
</protein>
<dbReference type="SUPFAM" id="SSF89796">
    <property type="entry name" value="CoA-transferase family III (CaiB/BaiF)"/>
    <property type="match status" value="1"/>
</dbReference>
<dbReference type="PANTHER" id="PTHR48207:SF4">
    <property type="entry name" value="BLL6097 PROTEIN"/>
    <property type="match status" value="1"/>
</dbReference>
<dbReference type="Proteomes" id="UP000198795">
    <property type="component" value="Unassembled WGS sequence"/>
</dbReference>
<dbReference type="InterPro" id="IPR003673">
    <property type="entry name" value="CoA-Trfase_fam_III"/>
</dbReference>
<name>A0A1H0NFH5_9HYPH</name>
<dbReference type="EMBL" id="FNJC01000002">
    <property type="protein sequence ID" value="SDO91050.1"/>
    <property type="molecule type" value="Genomic_DNA"/>
</dbReference>
<keyword evidence="3" id="KW-1185">Reference proteome</keyword>
<dbReference type="Gene3D" id="3.40.50.10540">
    <property type="entry name" value="Crotonobetainyl-coa:carnitine coa-transferase, domain 1"/>
    <property type="match status" value="1"/>
</dbReference>
<dbReference type="PANTHER" id="PTHR48207">
    <property type="entry name" value="SUCCINATE--HYDROXYMETHYLGLUTARATE COA-TRANSFERASE"/>
    <property type="match status" value="1"/>
</dbReference>
<dbReference type="Gene3D" id="3.30.1540.10">
    <property type="entry name" value="formyl-coa transferase, domain 3"/>
    <property type="match status" value="1"/>
</dbReference>
<accession>A0A1H0NFH5</accession>
<dbReference type="RefSeq" id="WP_090228336.1">
    <property type="nucleotide sequence ID" value="NZ_FNJC01000002.1"/>
</dbReference>
<dbReference type="InterPro" id="IPR023606">
    <property type="entry name" value="CoA-Trfase_III_dom_1_sf"/>
</dbReference>